<feature type="compositionally biased region" description="Low complexity" evidence="1">
    <location>
        <begin position="76"/>
        <end position="91"/>
    </location>
</feature>
<feature type="region of interest" description="Disordered" evidence="1">
    <location>
        <begin position="1"/>
        <end position="48"/>
    </location>
</feature>
<feature type="region of interest" description="Disordered" evidence="1">
    <location>
        <begin position="76"/>
        <end position="123"/>
    </location>
</feature>
<gene>
    <name evidence="2" type="ORF">SO802_033502</name>
</gene>
<dbReference type="EMBL" id="JAZDWU010000012">
    <property type="protein sequence ID" value="KAK9983977.1"/>
    <property type="molecule type" value="Genomic_DNA"/>
</dbReference>
<reference evidence="2 3" key="1">
    <citation type="submission" date="2024-01" db="EMBL/GenBank/DDBJ databases">
        <title>A telomere-to-telomere, gap-free genome of sweet tea (Lithocarpus litseifolius).</title>
        <authorList>
            <person name="Zhou J."/>
        </authorList>
    </citation>
    <scope>NUCLEOTIDE SEQUENCE [LARGE SCALE GENOMIC DNA]</scope>
    <source>
        <strain evidence="2">Zhou-2022a</strain>
        <tissue evidence="2">Leaf</tissue>
    </source>
</reference>
<protein>
    <recommendedName>
        <fullName evidence="4">Protein KAKU4</fullName>
    </recommendedName>
</protein>
<dbReference type="Proteomes" id="UP001459277">
    <property type="component" value="Unassembled WGS sequence"/>
</dbReference>
<evidence type="ECO:0000256" key="1">
    <source>
        <dbReference type="SAM" id="MobiDB-lite"/>
    </source>
</evidence>
<evidence type="ECO:0008006" key="4">
    <source>
        <dbReference type="Google" id="ProtNLM"/>
    </source>
</evidence>
<keyword evidence="3" id="KW-1185">Reference proteome</keyword>
<name>A0AAW2BG05_9ROSI</name>
<dbReference type="PANTHER" id="PTHR33416:SF17">
    <property type="entry name" value="PROTEIN KAKU4"/>
    <property type="match status" value="1"/>
</dbReference>
<dbReference type="AlphaFoldDB" id="A0AAW2BG05"/>
<comment type="caution">
    <text evidence="2">The sequence shown here is derived from an EMBL/GenBank/DDBJ whole genome shotgun (WGS) entry which is preliminary data.</text>
</comment>
<dbReference type="PANTHER" id="PTHR33416">
    <property type="entry name" value="NUCLEAR PORE COMPLEX PROTEIN NUP1"/>
    <property type="match status" value="1"/>
</dbReference>
<evidence type="ECO:0000313" key="3">
    <source>
        <dbReference type="Proteomes" id="UP001459277"/>
    </source>
</evidence>
<dbReference type="GO" id="GO:0071763">
    <property type="term" value="P:nuclear membrane organization"/>
    <property type="evidence" value="ECO:0007669"/>
    <property type="project" value="TreeGrafter"/>
</dbReference>
<evidence type="ECO:0000313" key="2">
    <source>
        <dbReference type="EMBL" id="KAK9983977.1"/>
    </source>
</evidence>
<feature type="compositionally biased region" description="Basic residues" evidence="1">
    <location>
        <begin position="584"/>
        <end position="599"/>
    </location>
</feature>
<sequence>MSTIFRSRRATEPRSGGKMVRSRRAAGARTPYERPRLANPDPENPNWLSRLIYSPTRTIATGAGKLLTNVFFPESSSSESESASASSSADDSSSEHNIENDDSDISTRRTNKLIQKKDGSSEMIKHFRKEPQTAVGKSETKCVIEQLLMQETFSREECDRLIMIVKSRVVDCPTTEHAEDGGPDIDTPHLCSTAVMEAKKWLKEKKLTNSKLELDHGTCTSNSLMPLLVTEDQVGSPADMAKSYMRARPPWASPSAKHVELKSPSPIGMQLFAEETPYSIGGNSASSSKLKRESPATGSWNIQEEIRRVRSKATEEMLRTLPSSKIDWSALTLGHKSSPNSLAAEKLEDVSLTQDGPQKEALLHNPAIIISEQNQDLEATRITEGIEVDLGLLDGMEGILSYGERIQSLEVIKTVSPSDADAGNVDELKDTIVMNELHNSIFGGTLPDSALHEENFLTSKEVAGKASAFAGDVFPSSGSSLIAGLDTEQVPMPVNEEDNCISLSHDKVVTGAPLEETCEFLSEASMEVPTNINENDAIANDSQNSSSMRYEELSQDLSQPISKNDKVDKTSAVVEKQQGNKMSRYNRKGRTRGSRGRGK</sequence>
<feature type="region of interest" description="Disordered" evidence="1">
    <location>
        <begin position="531"/>
        <end position="599"/>
    </location>
</feature>
<accession>A0AAW2BG05</accession>
<feature type="compositionally biased region" description="Polar residues" evidence="1">
    <location>
        <begin position="531"/>
        <end position="548"/>
    </location>
</feature>
<proteinExistence type="predicted"/>
<dbReference type="GO" id="GO:0005635">
    <property type="term" value="C:nuclear envelope"/>
    <property type="evidence" value="ECO:0007669"/>
    <property type="project" value="TreeGrafter"/>
</dbReference>
<organism evidence="2 3">
    <name type="scientific">Lithocarpus litseifolius</name>
    <dbReference type="NCBI Taxonomy" id="425828"/>
    <lineage>
        <taxon>Eukaryota</taxon>
        <taxon>Viridiplantae</taxon>
        <taxon>Streptophyta</taxon>
        <taxon>Embryophyta</taxon>
        <taxon>Tracheophyta</taxon>
        <taxon>Spermatophyta</taxon>
        <taxon>Magnoliopsida</taxon>
        <taxon>eudicotyledons</taxon>
        <taxon>Gunneridae</taxon>
        <taxon>Pentapetalae</taxon>
        <taxon>rosids</taxon>
        <taxon>fabids</taxon>
        <taxon>Fagales</taxon>
        <taxon>Fagaceae</taxon>
        <taxon>Lithocarpus</taxon>
    </lineage>
</organism>